<comment type="caution">
    <text evidence="2">The sequence shown here is derived from an EMBL/GenBank/DDBJ whole genome shotgun (WGS) entry which is preliminary data.</text>
</comment>
<proteinExistence type="predicted"/>
<evidence type="ECO:0000313" key="3">
    <source>
        <dbReference type="Proteomes" id="UP001550535"/>
    </source>
</evidence>
<feature type="compositionally biased region" description="Gly residues" evidence="1">
    <location>
        <begin position="157"/>
        <end position="168"/>
    </location>
</feature>
<organism evidence="2 3">
    <name type="scientific">Nocardia niwae</name>
    <dbReference type="NCBI Taxonomy" id="626084"/>
    <lineage>
        <taxon>Bacteria</taxon>
        <taxon>Bacillati</taxon>
        <taxon>Actinomycetota</taxon>
        <taxon>Actinomycetes</taxon>
        <taxon>Mycobacteriales</taxon>
        <taxon>Nocardiaceae</taxon>
        <taxon>Nocardia</taxon>
    </lineage>
</organism>
<feature type="region of interest" description="Disordered" evidence="1">
    <location>
        <begin position="157"/>
        <end position="190"/>
    </location>
</feature>
<evidence type="ECO:0000313" key="2">
    <source>
        <dbReference type="EMBL" id="MEU2122916.1"/>
    </source>
</evidence>
<protein>
    <submittedName>
        <fullName evidence="2">Uncharacterized protein</fullName>
    </submittedName>
</protein>
<evidence type="ECO:0000256" key="1">
    <source>
        <dbReference type="SAM" id="MobiDB-lite"/>
    </source>
</evidence>
<name>A0ABV2XAJ2_9NOCA</name>
<gene>
    <name evidence="2" type="ORF">ABZ507_13955</name>
</gene>
<sequence length="190" mass="18742">MPFGISWSSIGKFALTTGVTFAGGALGSVVPGVGTAIGVAAGSAIAGFAAETLWDKTVENKSWGESLNNGVETGVLSLLGGGAGGAARGAFATLGGRNVARRMLDGAIHPAIRTPTPIARATWGRDIRTAFGNRGVSLNGARGWLTGAGLGAGFSGVGHSGPGSGPGQGQQYLTTLPTKPLNASTTFSTS</sequence>
<keyword evidence="3" id="KW-1185">Reference proteome</keyword>
<reference evidence="2 3" key="1">
    <citation type="submission" date="2024-06" db="EMBL/GenBank/DDBJ databases">
        <title>The Natural Products Discovery Center: Release of the First 8490 Sequenced Strains for Exploring Actinobacteria Biosynthetic Diversity.</title>
        <authorList>
            <person name="Kalkreuter E."/>
            <person name="Kautsar S.A."/>
            <person name="Yang D."/>
            <person name="Bader C.D."/>
            <person name="Teijaro C.N."/>
            <person name="Fluegel L."/>
            <person name="Davis C.M."/>
            <person name="Simpson J.R."/>
            <person name="Lauterbach L."/>
            <person name="Steele A.D."/>
            <person name="Gui C."/>
            <person name="Meng S."/>
            <person name="Li G."/>
            <person name="Viehrig K."/>
            <person name="Ye F."/>
            <person name="Su P."/>
            <person name="Kiefer A.F."/>
            <person name="Nichols A."/>
            <person name="Cepeda A.J."/>
            <person name="Yan W."/>
            <person name="Fan B."/>
            <person name="Jiang Y."/>
            <person name="Adhikari A."/>
            <person name="Zheng C.-J."/>
            <person name="Schuster L."/>
            <person name="Cowan T.M."/>
            <person name="Smanski M.J."/>
            <person name="Chevrette M.G."/>
            <person name="De Carvalho L.P.S."/>
            <person name="Shen B."/>
        </authorList>
    </citation>
    <scope>NUCLEOTIDE SEQUENCE [LARGE SCALE GENOMIC DNA]</scope>
    <source>
        <strain evidence="2 3">NPDC019434</strain>
    </source>
</reference>
<accession>A0ABV2XAJ2</accession>
<feature type="compositionally biased region" description="Polar residues" evidence="1">
    <location>
        <begin position="172"/>
        <end position="190"/>
    </location>
</feature>
<dbReference type="RefSeq" id="WP_357991527.1">
    <property type="nucleotide sequence ID" value="NZ_JBEYBR010000030.1"/>
</dbReference>
<dbReference type="Proteomes" id="UP001550535">
    <property type="component" value="Unassembled WGS sequence"/>
</dbReference>
<dbReference type="EMBL" id="JBEYBR010000030">
    <property type="protein sequence ID" value="MEU2122916.1"/>
    <property type="molecule type" value="Genomic_DNA"/>
</dbReference>